<evidence type="ECO:0000256" key="1">
    <source>
        <dbReference type="ARBA" id="ARBA00022737"/>
    </source>
</evidence>
<sequence>MPPAPLPRLDTLPAELVHAVAHGSGVLTAGDVVALAATNSYLHAALLGDGYARALLYARAGPTACAARGEWRAAYVALTLPLTPPVNRLLLTAVAASAAGATADADADAAPWRELVVRTCARHALFDPRDSSYLVLRRALAANNDGTVAALVPALGADAGVLVQCKEALREAVRRGHLGVVRRVLCSQDDDDHRVHLVLCLVMDAAAEQKPEMVAALIDMVPDAFTSHLEQNLFVGMLGFQNVVWAPHSPHAPPHLPFCPEILACLLKRVGPIMSDKLLVSVLHVSAACQTVLLDFMCQAQPELYSAVAASMAGDVDAVLAAIDSADTGAGTLAPMLTGIAGGCGQTEVVRALVARLGRACAPVACGAIVRAAGCGHADALQLLLELASDASNTHRMALHAAAAAGQAKALEVVLATTGCEVNNQAASVAALYAAVGSGCASTFLTLACHPHISPAACAQVALEGFVSMCAAGNVSLASAVLPVIVNHTPRAELRQAASAAVAAAAIAGAPFMVSWLLEECGLLIDRARLVEVLAAVSEPAVAEPLAAWLVAEAEPANADEPEPLVLAPHLRPRTRVRVGSRARDRSAKGRKGNGRGMGKARGAAKQGRPKAKAKGKGGAGKSSRRRNRGLPVGAIPKVQRTRVEAATDTAVQLANGTTVVPTSLALNAPLTTWIGLRFRLEVGASDEVAAAVLSLVPAQTTSVSSACAVVIHVENSATPAPFGASDGGVLSGRSRAPPVIPWTLPGTTDVCANGQLETPTATSPDLTPLLDHVRALPGWTAGGHVALLIAVPSSSCKESDGGARQFAGYVPDTTSWYGPIAAPMLQVTSMCADCASVLTFPASLPPTIFHGSQVVFTAGSSTEVSVDDGYGEMPLLVPLDADSPAAAAAFELKVSSGMGTAGTVFAPTADVFLGHALAQPYVPGPGTPVVTRLAFAPLGVPPSGRIVSASIVTAAANETLEAGPLNLRVRAEALDAVRAAPGAATGAGADISSRQLGSADVYWTMPSTWPRGERVASPDLAALFNQGSVLNSPGSSAVDKTALHLEGSGTRLIAAGCSELDIVPFLEGVSTLMPVDPVLTLDATGGTLTLATSSGILFTTGDGTADTRIVASATESVLNAALNGLRFDPTPSGGSHNASVCATLTRATVGASPGGFSALRFVSASPASMLDDAIDGSTGTVSSGSPSVGFDSAAPFYALDDGLFRGYLDLAGILPGDSVTLPAALYAVGHRDLSLSLWMRVNAPTFHGVAQPSILQRGPTSPTSGSPGWALALDANSETIVFTVSDGAVTPTATTISADVSTELGAEAWFHIGALYSATFKVLRLYINGIPAPLPLGTAALSDAFLAEIATAGGFAPATVIGGEFDGHVADIRAFTVTLPPQFFAHLAQGVSGTTTTACVGTLTGRVTNATMDDCGVCDGQNEDKDDCGVCFGGGAAKDACAGCDGVPNSGLVFDVCGVCGGDGGTCIGCNGLPMSNGGAIVDACGVCAGGATSCNTTCAPGGMQYDCLGVCGGDARTDGCGVCWSAADSLAFADLHRDECGICFGNNSLQDTCGVCGGGNADVDACGVCFGGGQGKDRCGVCFGQNYTVDVCGVCFGDSRSCLGCDGHPSSGLELNACGVCGGGPCGEAIAVDAAPSPALPMILVASAMVGLFFLLCLVAGVAIRARRRHAVAAATSPLRPSGPALFVAVAGSAATTIPVGGVCIDTWHEVSTYKTWQLDEVVRAVESVLDCHGRAAVALDARHARTFVESHLVDGVLMSRAAMKLVEDRLAASCSIEPADSLESNGGDGDGVVIIRRAMPVQPTIIMAKPSPDANEPALAELMLQASLSEADPPKIRPATSNATSRKRSLTSRIDKLNSTISSVPLRRRSIARDAMSDNGLTVTRPVSSGLVRHRSTSDPGGMEEAALAAKRSLLKAASGKRNRRRSIAAARLTAGRRRNSLSVSSGTGTRGTETRDELEASQIDMYDSASSVGSIAFASSTVSMAPSATLSAAASAAPTSSLPPRARKLSMSRTLSGRRSEFKVQVRPSVRSGATITVPSRSSRSFRSGSTKSITSGVSRSRSRSRSGLRDTDDDSVVSSAWNSGNL</sequence>
<dbReference type="eggNOG" id="ENOG502S954">
    <property type="taxonomic scope" value="Eukaryota"/>
</dbReference>
<feature type="region of interest" description="Disordered" evidence="3">
    <location>
        <begin position="1835"/>
        <end position="1854"/>
    </location>
</feature>
<protein>
    <submittedName>
        <fullName evidence="5">Uncharacterized protein</fullName>
    </submittedName>
</protein>
<keyword evidence="1" id="KW-0677">Repeat</keyword>
<dbReference type="Proteomes" id="UP000054408">
    <property type="component" value="Unassembled WGS sequence"/>
</dbReference>
<dbReference type="PANTHER" id="PTHR24166:SF48">
    <property type="entry name" value="PROTEIN VAPYRIN"/>
    <property type="match status" value="1"/>
</dbReference>
<feature type="region of interest" description="Disordered" evidence="3">
    <location>
        <begin position="572"/>
        <end position="632"/>
    </location>
</feature>
<reference evidence="5 6" key="1">
    <citation type="submission" date="2010-05" db="EMBL/GenBank/DDBJ databases">
        <title>The Genome Sequence of Thecamonas trahens ATCC 50062.</title>
        <authorList>
            <consortium name="The Broad Institute Genome Sequencing Platform"/>
            <person name="Russ C."/>
            <person name="Cuomo C."/>
            <person name="Shea T."/>
            <person name="Young S.K."/>
            <person name="Zeng Q."/>
            <person name="Koehrsen M."/>
            <person name="Haas B."/>
            <person name="Borodovsky M."/>
            <person name="Guigo R."/>
            <person name="Alvarado L."/>
            <person name="Berlin A."/>
            <person name="Bochicchio J."/>
            <person name="Borenstein D."/>
            <person name="Chapman S."/>
            <person name="Chen Z."/>
            <person name="Freedman E."/>
            <person name="Gellesch M."/>
            <person name="Goldberg J."/>
            <person name="Griggs A."/>
            <person name="Gujja S."/>
            <person name="Heilman E."/>
            <person name="Heiman D."/>
            <person name="Hepburn T."/>
            <person name="Howarth C."/>
            <person name="Jen D."/>
            <person name="Larson L."/>
            <person name="Mehta T."/>
            <person name="Park D."/>
            <person name="Pearson M."/>
            <person name="Roberts A."/>
            <person name="Saif S."/>
            <person name="Shenoy N."/>
            <person name="Sisk P."/>
            <person name="Stolte C."/>
            <person name="Sykes S."/>
            <person name="Thomson T."/>
            <person name="Walk T."/>
            <person name="White J."/>
            <person name="Yandava C."/>
            <person name="Burger G."/>
            <person name="Gray M.W."/>
            <person name="Holland P.W.H."/>
            <person name="King N."/>
            <person name="Lang F.B.F."/>
            <person name="Roger A.J."/>
            <person name="Ruiz-Trillo I."/>
            <person name="Lander E."/>
            <person name="Nusbaum C."/>
        </authorList>
    </citation>
    <scope>NUCLEOTIDE SEQUENCE [LARGE SCALE GENOMIC DNA]</scope>
    <source>
        <strain evidence="5 6">ATCC 50062</strain>
    </source>
</reference>
<feature type="region of interest" description="Disordered" evidence="3">
    <location>
        <begin position="1998"/>
        <end position="2091"/>
    </location>
</feature>
<keyword evidence="6" id="KW-1185">Reference proteome</keyword>
<keyword evidence="4" id="KW-0472">Membrane</keyword>
<keyword evidence="4" id="KW-0812">Transmembrane</keyword>
<feature type="compositionally biased region" description="Low complexity" evidence="3">
    <location>
        <begin position="1998"/>
        <end position="2008"/>
    </location>
</feature>
<organism evidence="5 6">
    <name type="scientific">Thecamonas trahens ATCC 50062</name>
    <dbReference type="NCBI Taxonomy" id="461836"/>
    <lineage>
        <taxon>Eukaryota</taxon>
        <taxon>Apusozoa</taxon>
        <taxon>Apusomonadida</taxon>
        <taxon>Apusomonadidae</taxon>
        <taxon>Thecamonas</taxon>
    </lineage>
</organism>
<feature type="region of interest" description="Disordered" evidence="3">
    <location>
        <begin position="1937"/>
        <end position="1960"/>
    </location>
</feature>
<evidence type="ECO:0000256" key="3">
    <source>
        <dbReference type="SAM" id="MobiDB-lite"/>
    </source>
</evidence>
<keyword evidence="2" id="KW-0040">ANK repeat</keyword>
<evidence type="ECO:0000256" key="2">
    <source>
        <dbReference type="ARBA" id="ARBA00023043"/>
    </source>
</evidence>
<feature type="transmembrane region" description="Helical" evidence="4">
    <location>
        <begin position="1641"/>
        <end position="1666"/>
    </location>
</feature>
<dbReference type="InterPro" id="IPR050889">
    <property type="entry name" value="Dendritic_Spine_Reg/Scaffold"/>
</dbReference>
<feature type="compositionally biased region" description="Polar residues" evidence="3">
    <location>
        <begin position="2081"/>
        <end position="2091"/>
    </location>
</feature>
<dbReference type="Gene3D" id="2.60.120.200">
    <property type="match status" value="1"/>
</dbReference>
<dbReference type="GeneID" id="25566087"/>
<evidence type="ECO:0000256" key="4">
    <source>
        <dbReference type="SAM" id="Phobius"/>
    </source>
</evidence>
<feature type="compositionally biased region" description="Low complexity" evidence="3">
    <location>
        <begin position="2044"/>
        <end position="2064"/>
    </location>
</feature>
<feature type="compositionally biased region" description="Basic residues" evidence="3">
    <location>
        <begin position="572"/>
        <end position="581"/>
    </location>
</feature>
<evidence type="ECO:0000313" key="5">
    <source>
        <dbReference type="EMBL" id="KNC51081.1"/>
    </source>
</evidence>
<dbReference type="STRING" id="461836.A0A0L0DG41"/>
<dbReference type="EMBL" id="GL349464">
    <property type="protein sequence ID" value="KNC51081.1"/>
    <property type="molecule type" value="Genomic_DNA"/>
</dbReference>
<dbReference type="InterPro" id="IPR036770">
    <property type="entry name" value="Ankyrin_rpt-contain_sf"/>
</dbReference>
<feature type="compositionally biased region" description="Low complexity" evidence="3">
    <location>
        <begin position="1944"/>
        <end position="1955"/>
    </location>
</feature>
<gene>
    <name evidence="5" type="ORF">AMSG_07070</name>
</gene>
<evidence type="ECO:0000313" key="6">
    <source>
        <dbReference type="Proteomes" id="UP000054408"/>
    </source>
</evidence>
<dbReference type="InterPro" id="IPR013320">
    <property type="entry name" value="ConA-like_dom_sf"/>
</dbReference>
<dbReference type="SUPFAM" id="SSF49899">
    <property type="entry name" value="Concanavalin A-like lectins/glucanases"/>
    <property type="match status" value="1"/>
</dbReference>
<feature type="region of interest" description="Disordered" evidence="3">
    <location>
        <begin position="1883"/>
        <end position="1908"/>
    </location>
</feature>
<proteinExistence type="predicted"/>
<dbReference type="SUPFAM" id="SSF48403">
    <property type="entry name" value="Ankyrin repeat"/>
    <property type="match status" value="1"/>
</dbReference>
<accession>A0A0L0DG41</accession>
<name>A0A0L0DG41_THETB</name>
<feature type="transmembrane region" description="Helical" evidence="4">
    <location>
        <begin position="1687"/>
        <end position="1710"/>
    </location>
</feature>
<keyword evidence="4" id="KW-1133">Transmembrane helix</keyword>
<dbReference type="RefSeq" id="XP_013756537.1">
    <property type="nucleotide sequence ID" value="XM_013901083.1"/>
</dbReference>
<dbReference type="PANTHER" id="PTHR24166">
    <property type="entry name" value="ROLLING PEBBLES, ISOFORM B"/>
    <property type="match status" value="1"/>
</dbReference>